<dbReference type="PROSITE" id="PS51257">
    <property type="entry name" value="PROKAR_LIPOPROTEIN"/>
    <property type="match status" value="1"/>
</dbReference>
<dbReference type="EMBL" id="FNAC01000048">
    <property type="protein sequence ID" value="SDD69950.1"/>
    <property type="molecule type" value="Genomic_DNA"/>
</dbReference>
<dbReference type="RefSeq" id="WP_087941077.1">
    <property type="nucleotide sequence ID" value="NZ_FNAC01000048.1"/>
</dbReference>
<dbReference type="AlphaFoldDB" id="A0A1G6WVH6"/>
<reference evidence="3" key="1">
    <citation type="submission" date="2016-10" db="EMBL/GenBank/DDBJ databases">
        <authorList>
            <person name="Varghese N."/>
            <person name="Submissions S."/>
        </authorList>
    </citation>
    <scope>NUCLEOTIDE SEQUENCE [LARGE SCALE GENOMIC DNA]</scope>
    <source>
        <strain evidence="3">DSM 23095</strain>
    </source>
</reference>
<dbReference type="OrthoDB" id="1114031at2"/>
<accession>A0A1G6WVH6</accession>
<organism evidence="2 3">
    <name type="scientific">Algoriphagus faecimaris</name>
    <dbReference type="NCBI Taxonomy" id="686796"/>
    <lineage>
        <taxon>Bacteria</taxon>
        <taxon>Pseudomonadati</taxon>
        <taxon>Bacteroidota</taxon>
        <taxon>Cytophagia</taxon>
        <taxon>Cytophagales</taxon>
        <taxon>Cyclobacteriaceae</taxon>
        <taxon>Algoriphagus</taxon>
    </lineage>
</organism>
<feature type="signal peptide" evidence="1">
    <location>
        <begin position="1"/>
        <end position="21"/>
    </location>
</feature>
<evidence type="ECO:0008006" key="4">
    <source>
        <dbReference type="Google" id="ProtNLM"/>
    </source>
</evidence>
<protein>
    <recommendedName>
        <fullName evidence="4">Auto-transporter adhesin, head GIN domain</fullName>
    </recommendedName>
</protein>
<proteinExistence type="predicted"/>
<evidence type="ECO:0000256" key="1">
    <source>
        <dbReference type="SAM" id="SignalP"/>
    </source>
</evidence>
<dbReference type="Proteomes" id="UP000199060">
    <property type="component" value="Unassembled WGS sequence"/>
</dbReference>
<keyword evidence="1" id="KW-0732">Signal</keyword>
<name>A0A1G6WVH6_9BACT</name>
<evidence type="ECO:0000313" key="2">
    <source>
        <dbReference type="EMBL" id="SDD69950.1"/>
    </source>
</evidence>
<sequence length="273" mass="29699">MKKLNQLLTLSLLTFILFSCGSDPEPELTVPDLTVVDDDLQINRLFEDLDNYTLTVLEENGLGARIQQTQNDQICEGVVIMVDQENRRIEINFGESCISSSGVERKGKVILEYSGNFLFPGATVTTTFEGYEVDGLKVEGTRSIVNGGIDLLNSEVNLLVEVENGKITWPDGQFATYSSNQSREVRLGSQGYEITITGTAQGTARSGVNYTSIVETGLQVSQTCVESGVWIPSSGTLVFNYENSPVTVDFGSGECDRTVTITYPGGSETITVD</sequence>
<dbReference type="STRING" id="686796.SAMN04488104_104820"/>
<feature type="chain" id="PRO_5011483520" description="Auto-transporter adhesin, head GIN domain" evidence="1">
    <location>
        <begin position="22"/>
        <end position="273"/>
    </location>
</feature>
<evidence type="ECO:0000313" key="3">
    <source>
        <dbReference type="Proteomes" id="UP000199060"/>
    </source>
</evidence>
<keyword evidence="3" id="KW-1185">Reference proteome</keyword>
<gene>
    <name evidence="2" type="ORF">SAMN04488104_104820</name>
</gene>